<dbReference type="EMBL" id="JAUEIF010000001">
    <property type="protein sequence ID" value="MDN0024144.1"/>
    <property type="molecule type" value="Genomic_DNA"/>
</dbReference>
<dbReference type="GO" id="GO:0009007">
    <property type="term" value="F:site-specific DNA-methyltransferase (adenine-specific) activity"/>
    <property type="evidence" value="ECO:0007669"/>
    <property type="project" value="UniProtKB-EC"/>
</dbReference>
<protein>
    <recommendedName>
        <fullName evidence="1">site-specific DNA-methyltransferase (adenine-specific)</fullName>
        <ecNumber evidence="1">2.1.1.72</ecNumber>
    </recommendedName>
</protein>
<keyword evidence="6" id="KW-0238">DNA-binding</keyword>
<comment type="catalytic activity">
    <reaction evidence="7">
        <text>a 2'-deoxyadenosine in DNA + S-adenosyl-L-methionine = an N(6)-methyl-2'-deoxyadenosine in DNA + S-adenosyl-L-homocysteine + H(+)</text>
        <dbReference type="Rhea" id="RHEA:15197"/>
        <dbReference type="Rhea" id="RHEA-COMP:12418"/>
        <dbReference type="Rhea" id="RHEA-COMP:12419"/>
        <dbReference type="ChEBI" id="CHEBI:15378"/>
        <dbReference type="ChEBI" id="CHEBI:57856"/>
        <dbReference type="ChEBI" id="CHEBI:59789"/>
        <dbReference type="ChEBI" id="CHEBI:90615"/>
        <dbReference type="ChEBI" id="CHEBI:90616"/>
        <dbReference type="EC" id="2.1.1.72"/>
    </reaction>
</comment>
<organism evidence="11 13">
    <name type="scientific">Leyella lascolaii</name>
    <dbReference type="NCBI Taxonomy" id="1776379"/>
    <lineage>
        <taxon>Bacteria</taxon>
        <taxon>Pseudomonadati</taxon>
        <taxon>Bacteroidota</taxon>
        <taxon>Bacteroidia</taxon>
        <taxon>Bacteroidales</taxon>
        <taxon>Prevotellaceae</taxon>
        <taxon>Leyella</taxon>
    </lineage>
</organism>
<evidence type="ECO:0000256" key="3">
    <source>
        <dbReference type="ARBA" id="ARBA00022679"/>
    </source>
</evidence>
<evidence type="ECO:0000256" key="7">
    <source>
        <dbReference type="ARBA" id="ARBA00047942"/>
    </source>
</evidence>
<dbReference type="InterPro" id="IPR050953">
    <property type="entry name" value="N4_N6_ade-DNA_methylase"/>
</dbReference>
<evidence type="ECO:0000256" key="2">
    <source>
        <dbReference type="ARBA" id="ARBA00022603"/>
    </source>
</evidence>
<dbReference type="EMBL" id="JAUEIE010000001">
    <property type="protein sequence ID" value="MDN0021648.1"/>
    <property type="molecule type" value="Genomic_DNA"/>
</dbReference>
<dbReference type="GO" id="GO:0003677">
    <property type="term" value="F:DNA binding"/>
    <property type="evidence" value="ECO:0007669"/>
    <property type="project" value="UniProtKB-KW"/>
</dbReference>
<dbReference type="SUPFAM" id="SSF53335">
    <property type="entry name" value="S-adenosyl-L-methionine-dependent methyltransferases"/>
    <property type="match status" value="1"/>
</dbReference>
<dbReference type="Proteomes" id="UP001167831">
    <property type="component" value="Unassembled WGS sequence"/>
</dbReference>
<evidence type="ECO:0000256" key="8">
    <source>
        <dbReference type="SAM" id="Coils"/>
    </source>
</evidence>
<dbReference type="AlphaFoldDB" id="A0AAW7JE65"/>
<comment type="caution">
    <text evidence="11">The sequence shown here is derived from an EMBL/GenBank/DDBJ whole genome shotgun (WGS) entry which is preliminary data.</text>
</comment>
<evidence type="ECO:0000256" key="4">
    <source>
        <dbReference type="ARBA" id="ARBA00022691"/>
    </source>
</evidence>
<dbReference type="Proteomes" id="UP001168478">
    <property type="component" value="Unassembled WGS sequence"/>
</dbReference>
<dbReference type="Gene3D" id="3.40.50.150">
    <property type="entry name" value="Vaccinia Virus protein VP39"/>
    <property type="match status" value="1"/>
</dbReference>
<dbReference type="EC" id="2.1.1.72" evidence="1"/>
<dbReference type="GO" id="GO:0032259">
    <property type="term" value="P:methylation"/>
    <property type="evidence" value="ECO:0007669"/>
    <property type="project" value="UniProtKB-KW"/>
</dbReference>
<feature type="coiled-coil region" evidence="8">
    <location>
        <begin position="64"/>
        <end position="91"/>
    </location>
</feature>
<feature type="domain" description="Type II methyltransferase M.TaqI-like" evidence="9">
    <location>
        <begin position="91"/>
        <end position="266"/>
    </location>
</feature>
<reference evidence="11" key="2">
    <citation type="submission" date="2023-08" db="EMBL/GenBank/DDBJ databases">
        <title>Identification and characterization of horizontal gene transfer across gut microbiota members of farm animals based on homology search.</title>
        <authorList>
            <person name="Schwarzerova J."/>
            <person name="Nykrynova M."/>
            <person name="Jureckova K."/>
            <person name="Cejkova D."/>
            <person name="Rychlik I."/>
        </authorList>
    </citation>
    <scope>NUCLEOTIDE SEQUENCE</scope>
    <source>
        <strain evidence="11">ET15</strain>
        <strain evidence="10">ET37</strain>
    </source>
</reference>
<keyword evidence="5" id="KW-0680">Restriction system</keyword>
<gene>
    <name evidence="10" type="ORF">QVN81_01225</name>
    <name evidence="11" type="ORF">QVN84_01215</name>
</gene>
<evidence type="ECO:0000256" key="5">
    <source>
        <dbReference type="ARBA" id="ARBA00022747"/>
    </source>
</evidence>
<dbReference type="RefSeq" id="WP_289824461.1">
    <property type="nucleotide sequence ID" value="NZ_JAUEIE010000001.1"/>
</dbReference>
<sequence length="499" mass="57470">MENSLFQNVYNPDVLSCIANLSNDEVFTPPELANKIIDMLLQELFENPDTTFLDPCCKSGVFLREIAKRLIKGLEQQIPDLEKRIEHIFSKQLFGIAITELTRLLSRRSVYCSKYPSGEFSVYQFSEEKPQGNIIFQRIKHTWKDGKCIYCGASQNEYDRGTELETHAYQFIHNLDVNKVFDMKFDVIIGNPPYQMSDGGGTGDSAKPLYHIFIENAKKLSPQFIAMIVPSRWMKGGKGLNEFRKTMMNDMRIKIIHDFEDAKECFSGLHIDGGVCYFLWDKDYNGKVNYYFKSLDGTTNHSFRFLRSDVSETIIRDYRQSSIIQKALVEKKKFQNIVSVRNPFGFNADFFNTPESYSNITVYEASDKTRVKIYGVKGKKGGAKRVFGYIAENNVNKNTASINQYKLFFSKAYMTTSTVPPEIIVGLPKTICTETFLMIGGFDSKIEAENCLAYIKSKFFRALLFYNRHSLNMSRESFKLIPMQDFTFNSDIDWNLSTE</sequence>
<accession>A0AAW7JE65</accession>
<dbReference type="PANTHER" id="PTHR33841:SF6">
    <property type="entry name" value="TYPE II METHYLTRANSFERASE M.HINDII"/>
    <property type="match status" value="1"/>
</dbReference>
<evidence type="ECO:0000256" key="6">
    <source>
        <dbReference type="ARBA" id="ARBA00023125"/>
    </source>
</evidence>
<keyword evidence="12" id="KW-1185">Reference proteome</keyword>
<evidence type="ECO:0000313" key="10">
    <source>
        <dbReference type="EMBL" id="MDN0021648.1"/>
    </source>
</evidence>
<dbReference type="GO" id="GO:0009307">
    <property type="term" value="P:DNA restriction-modification system"/>
    <property type="evidence" value="ECO:0007669"/>
    <property type="project" value="UniProtKB-KW"/>
</dbReference>
<keyword evidence="3" id="KW-0808">Transferase</keyword>
<reference evidence="11" key="1">
    <citation type="submission" date="2023-06" db="EMBL/GenBank/DDBJ databases">
        <authorList>
            <person name="Zeman M."/>
            <person name="Kubasova T."/>
            <person name="Jahodarova E."/>
            <person name="Nykrynova M."/>
            <person name="Rychlik I."/>
        </authorList>
    </citation>
    <scope>NUCLEOTIDE SEQUENCE</scope>
    <source>
        <strain evidence="11">ET15</strain>
        <strain evidence="10">ET37</strain>
    </source>
</reference>
<dbReference type="InterPro" id="IPR011639">
    <property type="entry name" value="MethylTrfase_TaqI-like_dom"/>
</dbReference>
<keyword evidence="8" id="KW-0175">Coiled coil</keyword>
<keyword evidence="4" id="KW-0949">S-adenosyl-L-methionine</keyword>
<dbReference type="PROSITE" id="PS00092">
    <property type="entry name" value="N6_MTASE"/>
    <property type="match status" value="1"/>
</dbReference>
<evidence type="ECO:0000256" key="1">
    <source>
        <dbReference type="ARBA" id="ARBA00011900"/>
    </source>
</evidence>
<evidence type="ECO:0000313" key="11">
    <source>
        <dbReference type="EMBL" id="MDN0024144.1"/>
    </source>
</evidence>
<proteinExistence type="predicted"/>
<dbReference type="PRINTS" id="PR00507">
    <property type="entry name" value="N12N6MTFRASE"/>
</dbReference>
<evidence type="ECO:0000313" key="12">
    <source>
        <dbReference type="Proteomes" id="UP001167831"/>
    </source>
</evidence>
<evidence type="ECO:0000259" key="9">
    <source>
        <dbReference type="Pfam" id="PF07669"/>
    </source>
</evidence>
<dbReference type="PANTHER" id="PTHR33841">
    <property type="entry name" value="DNA METHYLTRANSFERASE YEEA-RELATED"/>
    <property type="match status" value="1"/>
</dbReference>
<dbReference type="InterPro" id="IPR029063">
    <property type="entry name" value="SAM-dependent_MTases_sf"/>
</dbReference>
<name>A0AAW7JE65_9BACT</name>
<evidence type="ECO:0000313" key="13">
    <source>
        <dbReference type="Proteomes" id="UP001168478"/>
    </source>
</evidence>
<keyword evidence="2 11" id="KW-0489">Methyltransferase</keyword>
<dbReference type="Pfam" id="PF07669">
    <property type="entry name" value="Eco57I"/>
    <property type="match status" value="1"/>
</dbReference>
<dbReference type="InterPro" id="IPR002052">
    <property type="entry name" value="DNA_methylase_N6_adenine_CS"/>
</dbReference>